<dbReference type="EC" id="2.7.7.60" evidence="7"/>
<feature type="site" description="Positions MEP for the nucleophilic attack" evidence="7">
    <location>
        <position position="154"/>
    </location>
</feature>
<dbReference type="NCBIfam" id="TIGR00453">
    <property type="entry name" value="ispD"/>
    <property type="match status" value="1"/>
</dbReference>
<comment type="similarity">
    <text evidence="3 7">Belongs to the IspD/TarI cytidylyltransferase family. IspD subfamily.</text>
</comment>
<dbReference type="PANTHER" id="PTHR32125">
    <property type="entry name" value="2-C-METHYL-D-ERYTHRITOL 4-PHOSPHATE CYTIDYLYLTRANSFERASE, CHLOROPLASTIC"/>
    <property type="match status" value="1"/>
</dbReference>
<evidence type="ECO:0000256" key="4">
    <source>
        <dbReference type="ARBA" id="ARBA00022679"/>
    </source>
</evidence>
<sequence>MVTAIIPAAGQGKRMGKEINKVFIPLGNRPLIAHTVLALAQCPEINQIIVAAAVHEIKIMSDILANSNIGKEWRIVAGGTERQYSIANALKTVPDGTDIVIVHDGARALIEPPLVTRVIEVARQYKAAALAMPVKETIKLVNEAGLTIGDPAPRKMLWAMQTPQAFEAGLLLKAYACAERDGFIGTDDAGLVERLGTAVKIVTGSYRNIKITSPEDLLLAEMLSNKRREL</sequence>
<dbReference type="GO" id="GO:0050518">
    <property type="term" value="F:2-C-methyl-D-erythritol 4-phosphate cytidylyltransferase activity"/>
    <property type="evidence" value="ECO:0007669"/>
    <property type="project" value="UniProtKB-UniRule"/>
</dbReference>
<keyword evidence="9" id="KW-1185">Reference proteome</keyword>
<dbReference type="Proteomes" id="UP000277811">
    <property type="component" value="Unassembled WGS sequence"/>
</dbReference>
<dbReference type="InterPro" id="IPR050088">
    <property type="entry name" value="IspD/TarI_cytidylyltransf_bact"/>
</dbReference>
<dbReference type="EMBL" id="UPPP01000092">
    <property type="protein sequence ID" value="VBB08502.1"/>
    <property type="molecule type" value="Genomic_DNA"/>
</dbReference>
<evidence type="ECO:0000256" key="5">
    <source>
        <dbReference type="ARBA" id="ARBA00022695"/>
    </source>
</evidence>
<dbReference type="InterPro" id="IPR029044">
    <property type="entry name" value="Nucleotide-diphossugar_trans"/>
</dbReference>
<feature type="site" description="Transition state stabilizer" evidence="7">
    <location>
        <position position="14"/>
    </location>
</feature>
<dbReference type="OrthoDB" id="9806837at2"/>
<reference evidence="8 9" key="1">
    <citation type="submission" date="2018-06" db="EMBL/GenBank/DDBJ databases">
        <authorList>
            <person name="Strepis N."/>
        </authorList>
    </citation>
    <scope>NUCLEOTIDE SEQUENCE [LARGE SCALE GENOMIC DNA]</scope>
    <source>
        <strain evidence="8">LUCI</strain>
    </source>
</reference>
<dbReference type="Pfam" id="PF01128">
    <property type="entry name" value="IspD"/>
    <property type="match status" value="1"/>
</dbReference>
<gene>
    <name evidence="7" type="primary">ispD</name>
    <name evidence="8" type="ORF">LUCI_3775</name>
</gene>
<protein>
    <recommendedName>
        <fullName evidence="7">2-C-methyl-D-erythritol 4-phosphate cytidylyltransferase</fullName>
        <ecNumber evidence="7">2.7.7.60</ecNumber>
    </recommendedName>
    <alternativeName>
        <fullName evidence="7">4-diphosphocytidyl-2C-methyl-D-erythritol synthase</fullName>
    </alternativeName>
    <alternativeName>
        <fullName evidence="7">MEP cytidylyltransferase</fullName>
        <shortName evidence="7">MCT</shortName>
    </alternativeName>
</protein>
<dbReference type="CDD" id="cd02516">
    <property type="entry name" value="CDP-ME_synthetase"/>
    <property type="match status" value="1"/>
</dbReference>
<evidence type="ECO:0000313" key="9">
    <source>
        <dbReference type="Proteomes" id="UP000277811"/>
    </source>
</evidence>
<comment type="catalytic activity">
    <reaction evidence="1 7">
        <text>2-C-methyl-D-erythritol 4-phosphate + CTP + H(+) = 4-CDP-2-C-methyl-D-erythritol + diphosphate</text>
        <dbReference type="Rhea" id="RHEA:13429"/>
        <dbReference type="ChEBI" id="CHEBI:15378"/>
        <dbReference type="ChEBI" id="CHEBI:33019"/>
        <dbReference type="ChEBI" id="CHEBI:37563"/>
        <dbReference type="ChEBI" id="CHEBI:57823"/>
        <dbReference type="ChEBI" id="CHEBI:58262"/>
        <dbReference type="EC" id="2.7.7.60"/>
    </reaction>
</comment>
<dbReference type="RefSeq" id="WP_122629363.1">
    <property type="nucleotide sequence ID" value="NZ_UPPP01000092.1"/>
</dbReference>
<dbReference type="AlphaFoldDB" id="A0A498REH4"/>
<evidence type="ECO:0000256" key="7">
    <source>
        <dbReference type="HAMAP-Rule" id="MF_00108"/>
    </source>
</evidence>
<dbReference type="PROSITE" id="PS01295">
    <property type="entry name" value="ISPD"/>
    <property type="match status" value="1"/>
</dbReference>
<dbReference type="InterPro" id="IPR001228">
    <property type="entry name" value="IspD"/>
</dbReference>
<keyword evidence="6 7" id="KW-0414">Isoprene biosynthesis</keyword>
<feature type="site" description="Positions MEP for the nucleophilic attack" evidence="7">
    <location>
        <position position="210"/>
    </location>
</feature>
<accession>A0A498REH4</accession>
<evidence type="ECO:0000256" key="1">
    <source>
        <dbReference type="ARBA" id="ARBA00001282"/>
    </source>
</evidence>
<comment type="function">
    <text evidence="7">Catalyzes the formation of 4-diphosphocytidyl-2-C-methyl-D-erythritol from CTP and 2-C-methyl-D-erythritol 4-phosphate (MEP).</text>
</comment>
<dbReference type="GO" id="GO:0019288">
    <property type="term" value="P:isopentenyl diphosphate biosynthetic process, methylerythritol 4-phosphate pathway"/>
    <property type="evidence" value="ECO:0007669"/>
    <property type="project" value="UniProtKB-UniRule"/>
</dbReference>
<dbReference type="HAMAP" id="MF_00108">
    <property type="entry name" value="IspD"/>
    <property type="match status" value="1"/>
</dbReference>
<keyword evidence="5 7" id="KW-0548">Nucleotidyltransferase</keyword>
<dbReference type="PANTHER" id="PTHR32125:SF4">
    <property type="entry name" value="2-C-METHYL-D-ERYTHRITOL 4-PHOSPHATE CYTIDYLYLTRANSFERASE, CHLOROPLASTIC"/>
    <property type="match status" value="1"/>
</dbReference>
<dbReference type="UniPathway" id="UPA00056">
    <property type="reaction ID" value="UER00093"/>
</dbReference>
<evidence type="ECO:0000256" key="6">
    <source>
        <dbReference type="ARBA" id="ARBA00023229"/>
    </source>
</evidence>
<feature type="site" description="Transition state stabilizer" evidence="7">
    <location>
        <position position="21"/>
    </location>
</feature>
<proteinExistence type="inferred from homology"/>
<evidence type="ECO:0000256" key="3">
    <source>
        <dbReference type="ARBA" id="ARBA00009789"/>
    </source>
</evidence>
<dbReference type="InterPro" id="IPR034683">
    <property type="entry name" value="IspD/TarI"/>
</dbReference>
<comment type="pathway">
    <text evidence="2 7">Isoprenoid biosynthesis; isopentenyl diphosphate biosynthesis via DXP pathway; isopentenyl diphosphate from 1-deoxy-D-xylulose 5-phosphate: step 2/6.</text>
</comment>
<dbReference type="FunFam" id="3.90.550.10:FF:000003">
    <property type="entry name" value="2-C-methyl-D-erythritol 4-phosphate cytidylyltransferase"/>
    <property type="match status" value="1"/>
</dbReference>
<name>A0A498REH4_9FIRM</name>
<evidence type="ECO:0000256" key="2">
    <source>
        <dbReference type="ARBA" id="ARBA00004787"/>
    </source>
</evidence>
<dbReference type="Gene3D" id="3.90.550.10">
    <property type="entry name" value="Spore Coat Polysaccharide Biosynthesis Protein SpsA, Chain A"/>
    <property type="match status" value="1"/>
</dbReference>
<dbReference type="InterPro" id="IPR018294">
    <property type="entry name" value="ISPD_synthase_CS"/>
</dbReference>
<keyword evidence="4 7" id="KW-0808">Transferase</keyword>
<organism evidence="8 9">
    <name type="scientific">Lucifera butyrica</name>
    <dbReference type="NCBI Taxonomy" id="1351585"/>
    <lineage>
        <taxon>Bacteria</taxon>
        <taxon>Bacillati</taxon>
        <taxon>Bacillota</taxon>
        <taxon>Negativicutes</taxon>
        <taxon>Veillonellales</taxon>
        <taxon>Veillonellaceae</taxon>
        <taxon>Lucifera</taxon>
    </lineage>
</organism>
<evidence type="ECO:0000313" key="8">
    <source>
        <dbReference type="EMBL" id="VBB08502.1"/>
    </source>
</evidence>
<dbReference type="SUPFAM" id="SSF53448">
    <property type="entry name" value="Nucleotide-diphospho-sugar transferases"/>
    <property type="match status" value="1"/>
</dbReference>